<accession>A0A4Y4XLE6</accession>
<name>A0A4Y4XLE6_HELPX</name>
<dbReference type="RefSeq" id="WP_078252366.1">
    <property type="nucleotide sequence ID" value="NZ_MUPQ01000231.1"/>
</dbReference>
<evidence type="ECO:0000313" key="1">
    <source>
        <dbReference type="EMBL" id="RPF70177.1"/>
    </source>
</evidence>
<proteinExistence type="predicted"/>
<dbReference type="EMBL" id="RPFP01000002">
    <property type="protein sequence ID" value="RPF70177.1"/>
    <property type="molecule type" value="Genomic_DNA"/>
</dbReference>
<dbReference type="Proteomes" id="UP000276972">
    <property type="component" value="Unassembled WGS sequence"/>
</dbReference>
<evidence type="ECO:0000313" key="2">
    <source>
        <dbReference type="Proteomes" id="UP000276972"/>
    </source>
</evidence>
<dbReference type="AlphaFoldDB" id="A0A4Y4XLE6"/>
<sequence>MSLLSNPFFHSLFFIKLNPGQLLKGWGSKIFFINRKFVLVQYNPSVSIFILLNRVFAFEYGFSKI</sequence>
<gene>
    <name evidence="1" type="ORF">EGV97_00935</name>
</gene>
<reference evidence="1 2" key="1">
    <citation type="submission" date="2018-11" db="EMBL/GenBank/DDBJ databases">
        <authorList>
            <person name="Gutierrez A.J."/>
            <person name="Bravo M."/>
        </authorList>
    </citation>
    <scope>NUCLEOTIDE SEQUENCE [LARGE SCALE GENOMIC DNA]</scope>
    <source>
        <strain evidence="1 2">22388</strain>
    </source>
</reference>
<organism evidence="1 2">
    <name type="scientific">Helicobacter pylori</name>
    <name type="common">Campylobacter pylori</name>
    <dbReference type="NCBI Taxonomy" id="210"/>
    <lineage>
        <taxon>Bacteria</taxon>
        <taxon>Pseudomonadati</taxon>
        <taxon>Campylobacterota</taxon>
        <taxon>Epsilonproteobacteria</taxon>
        <taxon>Campylobacterales</taxon>
        <taxon>Helicobacteraceae</taxon>
        <taxon>Helicobacter</taxon>
    </lineage>
</organism>
<comment type="caution">
    <text evidence="1">The sequence shown here is derived from an EMBL/GenBank/DDBJ whole genome shotgun (WGS) entry which is preliminary data.</text>
</comment>
<protein>
    <submittedName>
        <fullName evidence="1">Uncharacterized protein</fullName>
    </submittedName>
</protein>